<keyword evidence="2" id="KW-1185">Reference proteome</keyword>
<sequence>MAKGKRPSSQLVVVNPALIQAAASEAPPKKKAKRSETKEKTGVYQCNVCNLQVTMGAKEMHENGKKHRALAAKALSTRAKNNEKIGNTLSAVETSEKKIANKILYVKVSRNEDLLGALYMLVYQESIRHALIVVPNKGIYEPQVVAGVMKHLGYSALAIHGKTPSTQRRQTLDKFLSSSSLLLVLTEHLAKGMASDSNIHLQSIPNKPSANAFVILGKDDTPTKSLTPIIPWNKLIMQKATSRALMAKTIHELTVAESDNEAQWIQKLASSSGLEADDENTKKKKAPSATQQKLAALSEKLFLTMGYPLTFTGTLNLKQMKEKMSCVGLHVQNAATGMSLHSTRLSAQTKWLDNAQGAQFGGSWDGSIRHGATKDATSLIVRQNYCSSGKQQNCWHPNPEPAEPWGGLYGKPCGHNEVVMHHLRPFFPQEVVNARICSREKPAPGNDGFDGCLEHLQWKCKANNRAMTIWDSEQWIFIQSDGQVLRINKTNALTLPLPVLKWIMTNFRSMTLQCSGQIRPKHLLQCISYLFFAANAKGENVWGLPQHIRQIIISYIVRFMDEITFST</sequence>
<dbReference type="AlphaFoldDB" id="A0A1W0A9A7"/>
<gene>
    <name evidence="1" type="ORF">THRCLA_01098</name>
</gene>
<reference evidence="1 2" key="1">
    <citation type="journal article" date="2014" name="Genome Biol. Evol.">
        <title>The secreted proteins of Achlya hypogyna and Thraustotheca clavata identify the ancestral oomycete secretome and reveal gene acquisitions by horizontal gene transfer.</title>
        <authorList>
            <person name="Misner I."/>
            <person name="Blouin N."/>
            <person name="Leonard G."/>
            <person name="Richards T.A."/>
            <person name="Lane C.E."/>
        </authorList>
    </citation>
    <scope>NUCLEOTIDE SEQUENCE [LARGE SCALE GENOMIC DNA]</scope>
    <source>
        <strain evidence="1 2">ATCC 34112</strain>
    </source>
</reference>
<organism evidence="1 2">
    <name type="scientific">Thraustotheca clavata</name>
    <dbReference type="NCBI Taxonomy" id="74557"/>
    <lineage>
        <taxon>Eukaryota</taxon>
        <taxon>Sar</taxon>
        <taxon>Stramenopiles</taxon>
        <taxon>Oomycota</taxon>
        <taxon>Saprolegniomycetes</taxon>
        <taxon>Saprolegniales</taxon>
        <taxon>Achlyaceae</taxon>
        <taxon>Thraustotheca</taxon>
    </lineage>
</organism>
<evidence type="ECO:0000313" key="2">
    <source>
        <dbReference type="Proteomes" id="UP000243217"/>
    </source>
</evidence>
<dbReference type="EMBL" id="JNBS01000298">
    <property type="protein sequence ID" value="OQS06874.1"/>
    <property type="molecule type" value="Genomic_DNA"/>
</dbReference>
<dbReference type="OrthoDB" id="77711at2759"/>
<dbReference type="Proteomes" id="UP000243217">
    <property type="component" value="Unassembled WGS sequence"/>
</dbReference>
<proteinExistence type="predicted"/>
<dbReference type="SUPFAM" id="SSF52540">
    <property type="entry name" value="P-loop containing nucleoside triphosphate hydrolases"/>
    <property type="match status" value="1"/>
</dbReference>
<evidence type="ECO:0008006" key="3">
    <source>
        <dbReference type="Google" id="ProtNLM"/>
    </source>
</evidence>
<evidence type="ECO:0000313" key="1">
    <source>
        <dbReference type="EMBL" id="OQS06874.1"/>
    </source>
</evidence>
<dbReference type="Gene3D" id="3.40.50.300">
    <property type="entry name" value="P-loop containing nucleotide triphosphate hydrolases"/>
    <property type="match status" value="1"/>
</dbReference>
<dbReference type="InterPro" id="IPR027417">
    <property type="entry name" value="P-loop_NTPase"/>
</dbReference>
<accession>A0A1W0A9A7</accession>
<name>A0A1W0A9A7_9STRA</name>
<protein>
    <recommendedName>
        <fullName evidence="3">U1-type domain-containing protein</fullName>
    </recommendedName>
</protein>
<comment type="caution">
    <text evidence="1">The sequence shown here is derived from an EMBL/GenBank/DDBJ whole genome shotgun (WGS) entry which is preliminary data.</text>
</comment>